<accession>A0A2I0R3M6</accession>
<evidence type="ECO:0000313" key="1">
    <source>
        <dbReference type="EMBL" id="PKR81171.1"/>
    </source>
</evidence>
<name>A0A2I0R3M6_9FLAO</name>
<protein>
    <submittedName>
        <fullName evidence="1">Uncharacterized protein</fullName>
    </submittedName>
</protein>
<sequence length="147" mass="17363">MKATLFILSLLLVGLNSCSSDIQENEIKHEEDLSTKINTFLNQLENWKASEVKYFNQLGKEISKADTLLTFFSFKNKYENNAFIFSAESPKAFNSFEESDLLKEEIFTKQPYKVWRRKVNHLRILDLSIEPHPTLKWIFVIRLRNQE</sequence>
<dbReference type="AlphaFoldDB" id="A0A2I0R3M6"/>
<keyword evidence="2" id="KW-1185">Reference proteome</keyword>
<evidence type="ECO:0000313" key="2">
    <source>
        <dbReference type="Proteomes" id="UP000236654"/>
    </source>
</evidence>
<dbReference type="EMBL" id="PJNI01000005">
    <property type="protein sequence ID" value="PKR81171.1"/>
    <property type="molecule type" value="Genomic_DNA"/>
</dbReference>
<proteinExistence type="predicted"/>
<comment type="caution">
    <text evidence="1">The sequence shown here is derived from an EMBL/GenBank/DDBJ whole genome shotgun (WGS) entry which is preliminary data.</text>
</comment>
<organism evidence="1 2">
    <name type="scientific">Brumimicrobium salinarum</name>
    <dbReference type="NCBI Taxonomy" id="2058658"/>
    <lineage>
        <taxon>Bacteria</taxon>
        <taxon>Pseudomonadati</taxon>
        <taxon>Bacteroidota</taxon>
        <taxon>Flavobacteriia</taxon>
        <taxon>Flavobacteriales</taxon>
        <taxon>Crocinitomicaceae</taxon>
        <taxon>Brumimicrobium</taxon>
    </lineage>
</organism>
<reference evidence="1 2" key="1">
    <citation type="submission" date="2017-12" db="EMBL/GenBank/DDBJ databases">
        <title>The draft genome sequence of Brumimicrobium saltpan LHR20.</title>
        <authorList>
            <person name="Do Z.-J."/>
            <person name="Luo H.-R."/>
        </authorList>
    </citation>
    <scope>NUCLEOTIDE SEQUENCE [LARGE SCALE GENOMIC DNA]</scope>
    <source>
        <strain evidence="1 2">LHR20</strain>
    </source>
</reference>
<gene>
    <name evidence="1" type="ORF">CW751_06190</name>
</gene>
<dbReference type="Proteomes" id="UP000236654">
    <property type="component" value="Unassembled WGS sequence"/>
</dbReference>